<evidence type="ECO:0000313" key="3">
    <source>
        <dbReference type="Proteomes" id="UP000266861"/>
    </source>
</evidence>
<dbReference type="EMBL" id="PQFF01000080">
    <property type="protein sequence ID" value="RHZ84212.1"/>
    <property type="molecule type" value="Genomic_DNA"/>
</dbReference>
<dbReference type="AlphaFoldDB" id="A0A397JAV5"/>
<proteinExistence type="predicted"/>
<comment type="caution">
    <text evidence="2">The sequence shown here is derived from an EMBL/GenBank/DDBJ whole genome shotgun (WGS) entry which is preliminary data.</text>
</comment>
<evidence type="ECO:0000259" key="1">
    <source>
        <dbReference type="Pfam" id="PF07707"/>
    </source>
</evidence>
<sequence>MRIILKQLTCQIYIHGGTTNLENTEIRFIYDLIRNSFKKLENFCNDIVVKYPNLIFDADDFTSLKESALVSLVKRDDLRMKEIRIWDYIIKWELRLFTQTLMYLSIPDRPVKSTILPPRSVLVTELPLRTNEPKETFSTIISEDHAAEISGWIDRKTTTHSATNTPDNFELILCGKDGFAPQTFEISAMVTFV</sequence>
<dbReference type="OrthoDB" id="45365at2759"/>
<evidence type="ECO:0000313" key="2">
    <source>
        <dbReference type="EMBL" id="RHZ84212.1"/>
    </source>
</evidence>
<dbReference type="Proteomes" id="UP000266861">
    <property type="component" value="Unassembled WGS sequence"/>
</dbReference>
<gene>
    <name evidence="2" type="ORF">Glove_84g33</name>
</gene>
<feature type="domain" description="BACK" evidence="1">
    <location>
        <begin position="36"/>
        <end position="92"/>
    </location>
</feature>
<keyword evidence="3" id="KW-1185">Reference proteome</keyword>
<reference evidence="2 3" key="1">
    <citation type="submission" date="2018-08" db="EMBL/GenBank/DDBJ databases">
        <title>Genome and evolution of the arbuscular mycorrhizal fungus Diversispora epigaea (formerly Glomus versiforme) and its bacterial endosymbionts.</title>
        <authorList>
            <person name="Sun X."/>
            <person name="Fei Z."/>
            <person name="Harrison M."/>
        </authorList>
    </citation>
    <scope>NUCLEOTIDE SEQUENCE [LARGE SCALE GENOMIC DNA]</scope>
    <source>
        <strain evidence="2 3">IT104</strain>
    </source>
</reference>
<dbReference type="Pfam" id="PF07707">
    <property type="entry name" value="BACK"/>
    <property type="match status" value="1"/>
</dbReference>
<organism evidence="2 3">
    <name type="scientific">Diversispora epigaea</name>
    <dbReference type="NCBI Taxonomy" id="1348612"/>
    <lineage>
        <taxon>Eukaryota</taxon>
        <taxon>Fungi</taxon>
        <taxon>Fungi incertae sedis</taxon>
        <taxon>Mucoromycota</taxon>
        <taxon>Glomeromycotina</taxon>
        <taxon>Glomeromycetes</taxon>
        <taxon>Diversisporales</taxon>
        <taxon>Diversisporaceae</taxon>
        <taxon>Diversispora</taxon>
    </lineage>
</organism>
<accession>A0A397JAV5</accession>
<dbReference type="InterPro" id="IPR011705">
    <property type="entry name" value="BACK"/>
</dbReference>
<dbReference type="Gene3D" id="1.25.40.420">
    <property type="match status" value="1"/>
</dbReference>
<name>A0A397JAV5_9GLOM</name>
<protein>
    <recommendedName>
        <fullName evidence="1">BACK domain-containing protein</fullName>
    </recommendedName>
</protein>